<feature type="transmembrane region" description="Helical" evidence="6">
    <location>
        <begin position="75"/>
        <end position="94"/>
    </location>
</feature>
<dbReference type="InterPro" id="IPR007274">
    <property type="entry name" value="Cop_transporter"/>
</dbReference>
<feature type="compositionally biased region" description="Low complexity" evidence="7">
    <location>
        <begin position="1"/>
        <end position="12"/>
    </location>
</feature>
<keyword evidence="6" id="KW-0406">Ion transport</keyword>
<evidence type="ECO:0000256" key="4">
    <source>
        <dbReference type="ARBA" id="ARBA00022989"/>
    </source>
</evidence>
<evidence type="ECO:0000256" key="6">
    <source>
        <dbReference type="RuleBase" id="RU367022"/>
    </source>
</evidence>
<keyword evidence="5 6" id="KW-0472">Membrane</keyword>
<reference evidence="8 9" key="1">
    <citation type="journal article" date="2014" name="Proc. Natl. Acad. Sci. U.S.A.">
        <title>Trajectory and genomic determinants of fungal-pathogen speciation and host adaptation.</title>
        <authorList>
            <person name="Hu X."/>
            <person name="Xiao G."/>
            <person name="Zheng P."/>
            <person name="Shang Y."/>
            <person name="Su Y."/>
            <person name="Zhang X."/>
            <person name="Liu X."/>
            <person name="Zhan S."/>
            <person name="St Leger R.J."/>
            <person name="Wang C."/>
        </authorList>
    </citation>
    <scope>NUCLEOTIDE SEQUENCE [LARGE SCALE GENOMIC DNA]</scope>
    <source>
        <strain evidence="8 9">ARSEF 1941</strain>
    </source>
</reference>
<evidence type="ECO:0000256" key="2">
    <source>
        <dbReference type="ARBA" id="ARBA00006921"/>
    </source>
</evidence>
<evidence type="ECO:0000313" key="8">
    <source>
        <dbReference type="EMBL" id="KHN94541.1"/>
    </source>
</evidence>
<dbReference type="GO" id="GO:0005375">
    <property type="term" value="F:copper ion transmembrane transporter activity"/>
    <property type="evidence" value="ECO:0007669"/>
    <property type="project" value="UniProtKB-UniRule"/>
</dbReference>
<gene>
    <name evidence="8" type="ORF">MAM_07596</name>
</gene>
<dbReference type="RefSeq" id="XP_040675607.1">
    <property type="nucleotide sequence ID" value="XM_040826394.1"/>
</dbReference>
<keyword evidence="4 6" id="KW-1133">Transmembrane helix</keyword>
<dbReference type="STRING" id="1081103.A0A0B2WF60"/>
<evidence type="ECO:0000256" key="5">
    <source>
        <dbReference type="ARBA" id="ARBA00023136"/>
    </source>
</evidence>
<feature type="transmembrane region" description="Helical" evidence="6">
    <location>
        <begin position="160"/>
        <end position="177"/>
    </location>
</feature>
<dbReference type="Pfam" id="PF04145">
    <property type="entry name" value="Ctr"/>
    <property type="match status" value="1"/>
</dbReference>
<evidence type="ECO:0000256" key="7">
    <source>
        <dbReference type="SAM" id="MobiDB-lite"/>
    </source>
</evidence>
<protein>
    <recommendedName>
        <fullName evidence="6">Copper transport protein</fullName>
    </recommendedName>
</protein>
<proteinExistence type="inferred from homology"/>
<dbReference type="HOGENOM" id="CLU_079690_0_1_1"/>
<name>A0A0B2WF60_METAS</name>
<dbReference type="EMBL" id="AZHE01000033">
    <property type="protein sequence ID" value="KHN94541.1"/>
    <property type="molecule type" value="Genomic_DNA"/>
</dbReference>
<feature type="region of interest" description="Disordered" evidence="7">
    <location>
        <begin position="1"/>
        <end position="35"/>
    </location>
</feature>
<feature type="transmembrane region" description="Helical" evidence="6">
    <location>
        <begin position="183"/>
        <end position="201"/>
    </location>
</feature>
<keyword evidence="6" id="KW-0186">Copper</keyword>
<evidence type="ECO:0000313" key="9">
    <source>
        <dbReference type="Proteomes" id="UP000030816"/>
    </source>
</evidence>
<evidence type="ECO:0000256" key="3">
    <source>
        <dbReference type="ARBA" id="ARBA00022692"/>
    </source>
</evidence>
<comment type="caution">
    <text evidence="8">The sequence shown here is derived from an EMBL/GenBank/DDBJ whole genome shotgun (WGS) entry which is preliminary data.</text>
</comment>
<sequence length="221" mass="23179">MDMTHATTTTMDMGGGNPTAMSMPSSTGGGGGGHSMGGMGGMGGMGNGCKISMLFNLNTVGSCFLSSEWRITSTGMFAGSCIGVFLLGMTLELLRRSMKEYDRFLVRQHAAKFASSPASSSSPAAAADSLSSKEAAAAVTATTAAPPPFRPNLLQQSIRAFLHLLAFVVAYILMLLAMYYNGYMILCIFLGSFFGAFIFQWETLSNVQQTSAAQEGTVCCG</sequence>
<dbReference type="GeneID" id="63742051"/>
<evidence type="ECO:0000256" key="1">
    <source>
        <dbReference type="ARBA" id="ARBA00004141"/>
    </source>
</evidence>
<dbReference type="OrthoDB" id="161814at2759"/>
<dbReference type="Proteomes" id="UP000030816">
    <property type="component" value="Unassembled WGS sequence"/>
</dbReference>
<dbReference type="GO" id="GO:0016020">
    <property type="term" value="C:membrane"/>
    <property type="evidence" value="ECO:0007669"/>
    <property type="project" value="UniProtKB-SubCell"/>
</dbReference>
<keyword evidence="6" id="KW-0813">Transport</keyword>
<dbReference type="AlphaFoldDB" id="A0A0B2WF60"/>
<dbReference type="PANTHER" id="PTHR12483">
    <property type="entry name" value="SOLUTE CARRIER FAMILY 31 COPPER TRANSPORTERS"/>
    <property type="match status" value="1"/>
</dbReference>
<keyword evidence="9" id="KW-1185">Reference proteome</keyword>
<accession>A0A0B2WF60</accession>
<keyword evidence="6" id="KW-0187">Copper transport</keyword>
<dbReference type="PANTHER" id="PTHR12483:SF73">
    <property type="entry name" value="COPPER TRANSPORT PROTEIN CTR3"/>
    <property type="match status" value="1"/>
</dbReference>
<comment type="subcellular location">
    <subcellularLocation>
        <location evidence="1 6">Membrane</location>
        <topology evidence="1 6">Multi-pass membrane protein</topology>
    </subcellularLocation>
</comment>
<keyword evidence="3 6" id="KW-0812">Transmembrane</keyword>
<comment type="similarity">
    <text evidence="2 6">Belongs to the copper transporter (Ctr) (TC 1.A.56) family. SLC31A subfamily.</text>
</comment>
<organism evidence="8 9">
    <name type="scientific">Metarhizium album (strain ARSEF 1941)</name>
    <dbReference type="NCBI Taxonomy" id="1081103"/>
    <lineage>
        <taxon>Eukaryota</taxon>
        <taxon>Fungi</taxon>
        <taxon>Dikarya</taxon>
        <taxon>Ascomycota</taxon>
        <taxon>Pezizomycotina</taxon>
        <taxon>Sordariomycetes</taxon>
        <taxon>Hypocreomycetidae</taxon>
        <taxon>Hypocreales</taxon>
        <taxon>Clavicipitaceae</taxon>
        <taxon>Metarhizium</taxon>
    </lineage>
</organism>